<dbReference type="PANTHER" id="PTHR47151:SF2">
    <property type="entry name" value="AMINO ACID BINDING PROTEIN"/>
    <property type="match status" value="1"/>
</dbReference>
<proteinExistence type="inferred from homology"/>
<dbReference type="PANTHER" id="PTHR47151">
    <property type="entry name" value="LEU/ILE/VAL-BINDING ABC TRANSPORTER SUBUNIT"/>
    <property type="match status" value="1"/>
</dbReference>
<accession>A0ABV6D385</accession>
<evidence type="ECO:0000256" key="1">
    <source>
        <dbReference type="ARBA" id="ARBA00010062"/>
    </source>
</evidence>
<comment type="similarity">
    <text evidence="1">Belongs to the leucine-binding protein family.</text>
</comment>
<name>A0ABV6D385_9HYPH</name>
<dbReference type="RefSeq" id="WP_261520157.1">
    <property type="nucleotide sequence ID" value="NZ_JAODNW010000008.1"/>
</dbReference>
<reference evidence="4 5" key="1">
    <citation type="submission" date="2024-09" db="EMBL/GenBank/DDBJ databases">
        <authorList>
            <person name="Sun Q."/>
            <person name="Mori K."/>
        </authorList>
    </citation>
    <scope>NUCLEOTIDE SEQUENCE [LARGE SCALE GENOMIC DNA]</scope>
    <source>
        <strain evidence="4 5">CCM 8543</strain>
    </source>
</reference>
<dbReference type="InterPro" id="IPR028081">
    <property type="entry name" value="Leu-bd"/>
</dbReference>
<comment type="caution">
    <text evidence="4">The sequence shown here is derived from an EMBL/GenBank/DDBJ whole genome shotgun (WGS) entry which is preliminary data.</text>
</comment>
<dbReference type="Proteomes" id="UP001589755">
    <property type="component" value="Unassembled WGS sequence"/>
</dbReference>
<protein>
    <submittedName>
        <fullName evidence="4">Branched-chain amino acid ABC transporter substrate-binding protein</fullName>
    </submittedName>
</protein>
<organism evidence="4 5">
    <name type="scientific">Chelativorans intermedius</name>
    <dbReference type="NCBI Taxonomy" id="515947"/>
    <lineage>
        <taxon>Bacteria</taxon>
        <taxon>Pseudomonadati</taxon>
        <taxon>Pseudomonadota</taxon>
        <taxon>Alphaproteobacteria</taxon>
        <taxon>Hyphomicrobiales</taxon>
        <taxon>Phyllobacteriaceae</taxon>
        <taxon>Chelativorans</taxon>
    </lineage>
</organism>
<feature type="domain" description="Leucine-binding protein" evidence="3">
    <location>
        <begin position="19"/>
        <end position="342"/>
    </location>
</feature>
<dbReference type="EMBL" id="JBHLXD010000002">
    <property type="protein sequence ID" value="MFC0207116.1"/>
    <property type="molecule type" value="Genomic_DNA"/>
</dbReference>
<dbReference type="CDD" id="cd06342">
    <property type="entry name" value="PBP1_ABC_LIVBP-like"/>
    <property type="match status" value="1"/>
</dbReference>
<keyword evidence="5" id="KW-1185">Reference proteome</keyword>
<keyword evidence="2" id="KW-0732">Signal</keyword>
<dbReference type="InterPro" id="IPR028082">
    <property type="entry name" value="Peripla_BP_I"/>
</dbReference>
<dbReference type="Pfam" id="PF13458">
    <property type="entry name" value="Peripla_BP_6"/>
    <property type="match status" value="1"/>
</dbReference>
<dbReference type="SUPFAM" id="SSF53822">
    <property type="entry name" value="Periplasmic binding protein-like I"/>
    <property type="match status" value="1"/>
</dbReference>
<evidence type="ECO:0000313" key="4">
    <source>
        <dbReference type="EMBL" id="MFC0207116.1"/>
    </source>
</evidence>
<evidence type="ECO:0000313" key="5">
    <source>
        <dbReference type="Proteomes" id="UP001589755"/>
    </source>
</evidence>
<evidence type="ECO:0000256" key="2">
    <source>
        <dbReference type="ARBA" id="ARBA00022729"/>
    </source>
</evidence>
<dbReference type="Gene3D" id="3.40.50.2300">
    <property type="match status" value="2"/>
</dbReference>
<gene>
    <name evidence="4" type="ORF">ACFFJ2_01720</name>
</gene>
<evidence type="ECO:0000259" key="3">
    <source>
        <dbReference type="Pfam" id="PF13458"/>
    </source>
</evidence>
<sequence length="350" mass="36750">MAAFAIAALAGTPAHAQEPVTVGVAAPLSGDFALLGRQWVEGARVAASRDGAVRLVEADDGCTAEGGAQAARRLAEAGAGIVVGFLCTEAVEAALPVFKEAGIPVVTAVRTTSLTDRKARTGWPVYRLAPRADAEGRAVADILVQRWRDAFFAIVDDGTIYGRELAENLRAAAEMAELEPVFIDTYRPQLDNQIGLVGRLRRAGATHVFVGGDRSDIAIMARDAADLGYAVTFAGGEALLAADGPEPLPAGVLMIAPLPWQALTAPAVLEAFEAANVHAEGYAVPGHVAVELASEALRVAREDQVPVSTVLDSAAFETAIGQVRFDQKGDFAGSLYRLFRYDGARFVEVE</sequence>